<evidence type="ECO:0008006" key="3">
    <source>
        <dbReference type="Google" id="ProtNLM"/>
    </source>
</evidence>
<dbReference type="AlphaFoldDB" id="A0A426TXJ1"/>
<sequence length="67" mass="7814">MGTPTKIQLINRKDSQQYYVNFPMQVAQALDFTKGEIVEWTIHDRSTIVLTRRDVPPSPIEEKKTPR</sequence>
<gene>
    <name evidence="1" type="ORF">EI684_13315</name>
</gene>
<evidence type="ECO:0000313" key="2">
    <source>
        <dbReference type="Proteomes" id="UP000280307"/>
    </source>
</evidence>
<organism evidence="1 2">
    <name type="scientific">Candidatus Viridilinea halotolerans</name>
    <dbReference type="NCBI Taxonomy" id="2491704"/>
    <lineage>
        <taxon>Bacteria</taxon>
        <taxon>Bacillati</taxon>
        <taxon>Chloroflexota</taxon>
        <taxon>Chloroflexia</taxon>
        <taxon>Chloroflexales</taxon>
        <taxon>Chloroflexineae</taxon>
        <taxon>Oscillochloridaceae</taxon>
        <taxon>Candidatus Viridilinea</taxon>
    </lineage>
</organism>
<dbReference type="EMBL" id="RSAS01000519">
    <property type="protein sequence ID" value="RRR70456.1"/>
    <property type="molecule type" value="Genomic_DNA"/>
</dbReference>
<protein>
    <recommendedName>
        <fullName evidence="3">AbrB/MazE/SpoVT family DNA-binding domain-containing protein</fullName>
    </recommendedName>
</protein>
<reference evidence="1 2" key="1">
    <citation type="submission" date="2018-12" db="EMBL/GenBank/DDBJ databases">
        <title>Genome Sequence of Candidatus Viridilinea halotolerans isolated from saline sulfide-rich spring.</title>
        <authorList>
            <person name="Grouzdev D.S."/>
            <person name="Burganskaya E.I."/>
            <person name="Krutkina M.S."/>
            <person name="Sukhacheva M.V."/>
            <person name="Gorlenko V.M."/>
        </authorList>
    </citation>
    <scope>NUCLEOTIDE SEQUENCE [LARGE SCALE GENOMIC DNA]</scope>
    <source>
        <strain evidence="1">Chok-6</strain>
    </source>
</reference>
<dbReference type="Proteomes" id="UP000280307">
    <property type="component" value="Unassembled WGS sequence"/>
</dbReference>
<comment type="caution">
    <text evidence="1">The sequence shown here is derived from an EMBL/GenBank/DDBJ whole genome shotgun (WGS) entry which is preliminary data.</text>
</comment>
<name>A0A426TXJ1_9CHLR</name>
<evidence type="ECO:0000313" key="1">
    <source>
        <dbReference type="EMBL" id="RRR70456.1"/>
    </source>
</evidence>
<accession>A0A426TXJ1</accession>
<proteinExistence type="predicted"/>